<accession>A0A7R6SRM9</accession>
<keyword evidence="3" id="KW-0328">Glycosyltransferase</keyword>
<dbReference type="AlphaFoldDB" id="A0A7R6SRM9"/>
<sequence length="245" mass="27802">MITKIKNNWLFFKQPEDCILCGINPANETSLCQHCYTDLPWIRYACKRCGIPLNTCDQIDLTCPACLHSPPIFDQAVAPFEYRFPIDQLIQLAKFSNQSHYLNPLAALLCSHLLKPDSSTVKYPMPEMIIPVPIHPKRLQQRQYNQAALLGREIAKRLQIPFNTKLVIKTTNTPHQADLNRKARKKNLRNSFRCTHKPPSSVAIIDDVMTTGTTAAEISRILKASGCLNIYIWTIAHTAKQLHLG</sequence>
<evidence type="ECO:0000256" key="1">
    <source>
        <dbReference type="ARBA" id="ARBA00008007"/>
    </source>
</evidence>
<comment type="similarity">
    <text evidence="1">Belongs to the ComF/GntX family.</text>
</comment>
<dbReference type="Pfam" id="PF18912">
    <property type="entry name" value="DZR_2"/>
    <property type="match status" value="1"/>
</dbReference>
<proteinExistence type="inferred from homology"/>
<dbReference type="OrthoDB" id="9793412at2"/>
<reference evidence="3 4" key="1">
    <citation type="journal article" date="2008" name="Int. J. Syst. Evol. Microbiol.">
        <title>Amphritea japonica sp. nov. and Amphritea balenae sp. nov., isolated from the sediment adjacent to sperm whale carcasses off Kagoshima, Japan.</title>
        <authorList>
            <person name="Miyazaki M."/>
            <person name="Nogi Y."/>
            <person name="Fujiwara Y."/>
            <person name="Kawato M."/>
            <person name="Nagahama T."/>
            <person name="Kubokawa K."/>
            <person name="Horikoshi K."/>
        </authorList>
    </citation>
    <scope>NUCLEOTIDE SEQUENCE [LARGE SCALE GENOMIC DNA]</scope>
    <source>
        <strain evidence="3 4">ATCC BAA-1530</strain>
    </source>
</reference>
<name>A0A7R6SRM9_9GAMM</name>
<keyword evidence="3" id="KW-0808">Transferase</keyword>
<evidence type="ECO:0000259" key="2">
    <source>
        <dbReference type="Pfam" id="PF18912"/>
    </source>
</evidence>
<dbReference type="EMBL" id="AP014545">
    <property type="protein sequence ID" value="BBB25330.1"/>
    <property type="molecule type" value="Genomic_DNA"/>
</dbReference>
<organism evidence="3 4">
    <name type="scientific">Amphritea japonica ATCC BAA-1530</name>
    <dbReference type="NCBI Taxonomy" id="1278309"/>
    <lineage>
        <taxon>Bacteria</taxon>
        <taxon>Pseudomonadati</taxon>
        <taxon>Pseudomonadota</taxon>
        <taxon>Gammaproteobacteria</taxon>
        <taxon>Oceanospirillales</taxon>
        <taxon>Oceanospirillaceae</taxon>
        <taxon>Amphritea</taxon>
    </lineage>
</organism>
<dbReference type="KEGG" id="ajp:AMJAP_0731"/>
<evidence type="ECO:0000313" key="3">
    <source>
        <dbReference type="EMBL" id="BBB25330.1"/>
    </source>
</evidence>
<feature type="domain" description="Double zinc ribbon" evidence="2">
    <location>
        <begin position="15"/>
        <end position="67"/>
    </location>
</feature>
<dbReference type="GO" id="GO:0016757">
    <property type="term" value="F:glycosyltransferase activity"/>
    <property type="evidence" value="ECO:0007669"/>
    <property type="project" value="UniProtKB-KW"/>
</dbReference>
<protein>
    <submittedName>
        <fullName evidence="3">Amidophosphoribosyltransferase</fullName>
    </submittedName>
</protein>
<dbReference type="InterPro" id="IPR029057">
    <property type="entry name" value="PRTase-like"/>
</dbReference>
<evidence type="ECO:0000313" key="4">
    <source>
        <dbReference type="Proteomes" id="UP000595663"/>
    </source>
</evidence>
<dbReference type="PANTHER" id="PTHR47505">
    <property type="entry name" value="DNA UTILIZATION PROTEIN YHGH"/>
    <property type="match status" value="1"/>
</dbReference>
<keyword evidence="4" id="KW-1185">Reference proteome</keyword>
<dbReference type="RefSeq" id="WP_019622449.1">
    <property type="nucleotide sequence ID" value="NZ_AP014545.1"/>
</dbReference>
<dbReference type="InterPro" id="IPR044005">
    <property type="entry name" value="DZR_2"/>
</dbReference>
<dbReference type="CDD" id="cd06223">
    <property type="entry name" value="PRTases_typeI"/>
    <property type="match status" value="1"/>
</dbReference>
<dbReference type="SUPFAM" id="SSF53271">
    <property type="entry name" value="PRTase-like"/>
    <property type="match status" value="1"/>
</dbReference>
<dbReference type="PANTHER" id="PTHR47505:SF1">
    <property type="entry name" value="DNA UTILIZATION PROTEIN YHGH"/>
    <property type="match status" value="1"/>
</dbReference>
<gene>
    <name evidence="3" type="ORF">AMJAP_0731</name>
</gene>
<dbReference type="Gene3D" id="3.40.50.2020">
    <property type="match status" value="1"/>
</dbReference>
<dbReference type="InterPro" id="IPR051910">
    <property type="entry name" value="ComF/GntX_DNA_util-trans"/>
</dbReference>
<dbReference type="InterPro" id="IPR000836">
    <property type="entry name" value="PRTase_dom"/>
</dbReference>
<dbReference type="Proteomes" id="UP000595663">
    <property type="component" value="Chromosome"/>
</dbReference>